<dbReference type="InterPro" id="IPR023193">
    <property type="entry name" value="EPSP_synthase_CS"/>
</dbReference>
<dbReference type="PROSITE" id="PS00104">
    <property type="entry name" value="EPSP_SYNTHASE_1"/>
    <property type="match status" value="1"/>
</dbReference>
<dbReference type="GO" id="GO:0009073">
    <property type="term" value="P:aromatic amino acid family biosynthetic process"/>
    <property type="evidence" value="ECO:0007669"/>
    <property type="project" value="UniProtKB-KW"/>
</dbReference>
<dbReference type="SUPFAM" id="SSF55205">
    <property type="entry name" value="EPT/RTPC-like"/>
    <property type="match status" value="1"/>
</dbReference>
<feature type="binding site" evidence="9">
    <location>
        <position position="31"/>
    </location>
    <ligand>
        <name>3-phosphoshikimate</name>
        <dbReference type="ChEBI" id="CHEBI:145989"/>
    </ligand>
</feature>
<keyword evidence="7 9" id="KW-0057">Aromatic amino acid biosynthesis</keyword>
<organism evidence="11 12">
    <name type="scientific">Sporolactobacillus putidus</name>
    <dbReference type="NCBI Taxonomy" id="492735"/>
    <lineage>
        <taxon>Bacteria</taxon>
        <taxon>Bacillati</taxon>
        <taxon>Bacillota</taxon>
        <taxon>Bacilli</taxon>
        <taxon>Bacillales</taxon>
        <taxon>Sporolactobacillaceae</taxon>
        <taxon>Sporolactobacillus</taxon>
    </lineage>
</organism>
<comment type="subunit">
    <text evidence="9">Monomer.</text>
</comment>
<dbReference type="GO" id="GO:0005737">
    <property type="term" value="C:cytoplasm"/>
    <property type="evidence" value="ECO:0007669"/>
    <property type="project" value="UniProtKB-SubCell"/>
</dbReference>
<dbReference type="InterPro" id="IPR013792">
    <property type="entry name" value="RNA3'P_cycl/enolpyr_Trfase_a/b"/>
</dbReference>
<keyword evidence="5 9" id="KW-0028">Amino-acid biosynthesis</keyword>
<keyword evidence="12" id="KW-1185">Reference proteome</keyword>
<feature type="domain" description="Enolpyruvate transferase" evidence="10">
    <location>
        <begin position="13"/>
        <end position="429"/>
    </location>
</feature>
<feature type="binding site" evidence="9">
    <location>
        <position position="126"/>
    </location>
    <ligand>
        <name>phosphoenolpyruvate</name>
        <dbReference type="ChEBI" id="CHEBI:58702"/>
    </ligand>
</feature>
<comment type="similarity">
    <text evidence="3 9">Belongs to the EPSP synthase family.</text>
</comment>
<dbReference type="InterPro" id="IPR036968">
    <property type="entry name" value="Enolpyruvate_Tfrase_sf"/>
</dbReference>
<name>A0A917VZ53_9BACL</name>
<dbReference type="AlphaFoldDB" id="A0A917VZ53"/>
<dbReference type="Gene3D" id="3.65.10.10">
    <property type="entry name" value="Enolpyruvate transferase domain"/>
    <property type="match status" value="2"/>
</dbReference>
<gene>
    <name evidence="9 11" type="primary">aroA</name>
    <name evidence="11" type="ORF">GCM10007968_09140</name>
</gene>
<dbReference type="PANTHER" id="PTHR21090">
    <property type="entry name" value="AROM/DEHYDROQUINATE SYNTHASE"/>
    <property type="match status" value="1"/>
</dbReference>
<feature type="binding site" evidence="9">
    <location>
        <position position="173"/>
    </location>
    <ligand>
        <name>3-phosphoshikimate</name>
        <dbReference type="ChEBI" id="CHEBI:145989"/>
    </ligand>
</feature>
<dbReference type="Proteomes" id="UP000654670">
    <property type="component" value="Unassembled WGS sequence"/>
</dbReference>
<evidence type="ECO:0000256" key="3">
    <source>
        <dbReference type="ARBA" id="ARBA00009948"/>
    </source>
</evidence>
<dbReference type="NCBIfam" id="TIGR01356">
    <property type="entry name" value="aroA"/>
    <property type="match status" value="1"/>
</dbReference>
<dbReference type="CDD" id="cd01556">
    <property type="entry name" value="EPSP_synthase"/>
    <property type="match status" value="1"/>
</dbReference>
<evidence type="ECO:0000256" key="1">
    <source>
        <dbReference type="ARBA" id="ARBA00002174"/>
    </source>
</evidence>
<dbReference type="GO" id="GO:0008652">
    <property type="term" value="P:amino acid biosynthetic process"/>
    <property type="evidence" value="ECO:0007669"/>
    <property type="project" value="UniProtKB-KW"/>
</dbReference>
<dbReference type="Pfam" id="PF00275">
    <property type="entry name" value="EPSP_synthase"/>
    <property type="match status" value="1"/>
</dbReference>
<dbReference type="FunFam" id="3.65.10.10:FF:000006">
    <property type="entry name" value="3-phosphoshikimate 1-carboxyvinyltransferase"/>
    <property type="match status" value="1"/>
</dbReference>
<comment type="pathway">
    <text evidence="2 9">Metabolic intermediate biosynthesis; chorismate biosynthesis; chorismate from D-erythrose 4-phosphate and phosphoenolpyruvate: step 6/7.</text>
</comment>
<feature type="binding site" evidence="9">
    <location>
        <position position="27"/>
    </location>
    <ligand>
        <name>3-phosphoshikimate</name>
        <dbReference type="ChEBI" id="CHEBI:145989"/>
    </ligand>
</feature>
<evidence type="ECO:0000256" key="2">
    <source>
        <dbReference type="ARBA" id="ARBA00004811"/>
    </source>
</evidence>
<feature type="binding site" evidence="9">
    <location>
        <position position="26"/>
    </location>
    <ligand>
        <name>3-phosphoshikimate</name>
        <dbReference type="ChEBI" id="CHEBI:145989"/>
    </ligand>
</feature>
<feature type="binding site" evidence="9">
    <location>
        <position position="171"/>
    </location>
    <ligand>
        <name>3-phosphoshikimate</name>
        <dbReference type="ChEBI" id="CHEBI:145989"/>
    </ligand>
</feature>
<evidence type="ECO:0000256" key="5">
    <source>
        <dbReference type="ARBA" id="ARBA00022605"/>
    </source>
</evidence>
<keyword evidence="6 9" id="KW-0808">Transferase</keyword>
<evidence type="ECO:0000259" key="10">
    <source>
        <dbReference type="Pfam" id="PF00275"/>
    </source>
</evidence>
<comment type="subcellular location">
    <subcellularLocation>
        <location evidence="9">Cytoplasm</location>
    </subcellularLocation>
</comment>
<evidence type="ECO:0000256" key="6">
    <source>
        <dbReference type="ARBA" id="ARBA00022679"/>
    </source>
</evidence>
<feature type="binding site" evidence="9">
    <location>
        <position position="394"/>
    </location>
    <ligand>
        <name>phosphoenolpyruvate</name>
        <dbReference type="ChEBI" id="CHEBI:58702"/>
    </ligand>
</feature>
<comment type="caution">
    <text evidence="11">The sequence shown here is derived from an EMBL/GenBank/DDBJ whole genome shotgun (WGS) entry which is preliminary data.</text>
</comment>
<evidence type="ECO:0000256" key="8">
    <source>
        <dbReference type="ARBA" id="ARBA00044633"/>
    </source>
</evidence>
<dbReference type="PANTHER" id="PTHR21090:SF5">
    <property type="entry name" value="PENTAFUNCTIONAL AROM POLYPEPTIDE"/>
    <property type="match status" value="1"/>
</dbReference>
<proteinExistence type="inferred from homology"/>
<sequence length="434" mass="46550">MIDVTDLEFKGSGKPLNGELKMPGDKSISHRAVIFGAIAHGVTTVEGFLRGNDCISTLQCMRALGVQIDESGDHLTINGQGFDGLSEPNRVLDVGNSGTTIRLLSGLLSALPFYSVLAGDVSIHRRPMGRVIRPLMEMGADLWGRSGDSYAPISIKGRKLHPIDYHLPVASAQVKSALILAGLQTEGKTTLTEPGASRDHTERMLRAFGGTIRTEGLVHELVGPQYLTGTDIRVPGDFSSAAFFIAAALLTPDSHLVLRSVGMNPTRTGMIVVLEKMGAKVSLVNKKEWNGEPVCDIVIDHAQLRAAEIGGALIPQLIDEIPILALIATEAEGTTVIRDASELKVKETNRIRTTVDELKRIGADIEETEDGMIIHGHPGRRFSGGPADSSGDHRIGMMLAVASQKSDAPVVVRQAEAIAVSFPTFRDQLAQIQR</sequence>
<protein>
    <recommendedName>
        <fullName evidence="9">3-phosphoshikimate 1-carboxyvinyltransferase</fullName>
        <ecNumber evidence="9">2.5.1.19</ecNumber>
    </recommendedName>
    <alternativeName>
        <fullName evidence="9">5-enolpyruvylshikimate-3-phosphate synthase</fullName>
        <shortName evidence="9">EPSP synthase</shortName>
        <shortName evidence="9">EPSPS</shortName>
    </alternativeName>
</protein>
<reference evidence="11" key="2">
    <citation type="submission" date="2020-09" db="EMBL/GenBank/DDBJ databases">
        <authorList>
            <person name="Sun Q."/>
            <person name="Ohkuma M."/>
        </authorList>
    </citation>
    <scope>NUCLEOTIDE SEQUENCE</scope>
    <source>
        <strain evidence="11">JCM 15325</strain>
    </source>
</reference>
<evidence type="ECO:0000313" key="12">
    <source>
        <dbReference type="Proteomes" id="UP000654670"/>
    </source>
</evidence>
<dbReference type="EMBL" id="BMOK01000003">
    <property type="protein sequence ID" value="GGL47241.1"/>
    <property type="molecule type" value="Genomic_DNA"/>
</dbReference>
<dbReference type="InterPro" id="IPR001986">
    <property type="entry name" value="Enolpyruvate_Tfrase_dom"/>
</dbReference>
<dbReference type="FunFam" id="3.65.10.10:FF:000005">
    <property type="entry name" value="3-phosphoshikimate 1-carboxyvinyltransferase"/>
    <property type="match status" value="1"/>
</dbReference>
<feature type="binding site" evidence="9">
    <location>
        <position position="346"/>
    </location>
    <ligand>
        <name>3-phosphoshikimate</name>
        <dbReference type="ChEBI" id="CHEBI:145989"/>
    </ligand>
</feature>
<feature type="binding site" evidence="9">
    <location>
        <position position="319"/>
    </location>
    <ligand>
        <name>3-phosphoshikimate</name>
        <dbReference type="ChEBI" id="CHEBI:145989"/>
    </ligand>
</feature>
<dbReference type="HAMAP" id="MF_00210">
    <property type="entry name" value="EPSP_synth"/>
    <property type="match status" value="1"/>
</dbReference>
<accession>A0A917VZ53</accession>
<dbReference type="EC" id="2.5.1.19" evidence="9"/>
<reference evidence="11" key="1">
    <citation type="journal article" date="2014" name="Int. J. Syst. Evol. Microbiol.">
        <title>Complete genome sequence of Corynebacterium casei LMG S-19264T (=DSM 44701T), isolated from a smear-ripened cheese.</title>
        <authorList>
            <consortium name="US DOE Joint Genome Institute (JGI-PGF)"/>
            <person name="Walter F."/>
            <person name="Albersmeier A."/>
            <person name="Kalinowski J."/>
            <person name="Ruckert C."/>
        </authorList>
    </citation>
    <scope>NUCLEOTIDE SEQUENCE</scope>
    <source>
        <strain evidence="11">JCM 15325</strain>
    </source>
</reference>
<evidence type="ECO:0000256" key="7">
    <source>
        <dbReference type="ARBA" id="ARBA00023141"/>
    </source>
</evidence>
<keyword evidence="4 9" id="KW-0963">Cytoplasm</keyword>
<dbReference type="InterPro" id="IPR006264">
    <property type="entry name" value="EPSP_synthase"/>
</dbReference>
<feature type="binding site" evidence="9">
    <location>
        <position position="26"/>
    </location>
    <ligand>
        <name>phosphoenolpyruvate</name>
        <dbReference type="ChEBI" id="CHEBI:58702"/>
    </ligand>
</feature>
<feature type="binding site" evidence="9">
    <location>
        <position position="173"/>
    </location>
    <ligand>
        <name>phosphoenolpyruvate</name>
        <dbReference type="ChEBI" id="CHEBI:58702"/>
    </ligand>
</feature>
<dbReference type="PIRSF" id="PIRSF000505">
    <property type="entry name" value="EPSPS"/>
    <property type="match status" value="1"/>
</dbReference>
<feature type="binding site" evidence="9">
    <location>
        <position position="350"/>
    </location>
    <ligand>
        <name>phosphoenolpyruvate</name>
        <dbReference type="ChEBI" id="CHEBI:58702"/>
    </ligand>
</feature>
<dbReference type="GO" id="GO:0009423">
    <property type="term" value="P:chorismate biosynthetic process"/>
    <property type="evidence" value="ECO:0007669"/>
    <property type="project" value="UniProtKB-UniRule"/>
</dbReference>
<comment type="caution">
    <text evidence="9">Lacks conserved residue(s) required for the propagation of feature annotation.</text>
</comment>
<comment type="function">
    <text evidence="1 9">Catalyzes the transfer of the enolpyruvyl moiety of phosphoenolpyruvate (PEP) to the 5-hydroxyl of shikimate-3-phosphate (S3P) to produce enolpyruvyl shikimate-3-phosphate and inorganic phosphate.</text>
</comment>
<evidence type="ECO:0000256" key="9">
    <source>
        <dbReference type="HAMAP-Rule" id="MF_00210"/>
    </source>
</evidence>
<dbReference type="PROSITE" id="PS00885">
    <property type="entry name" value="EPSP_SYNTHASE_2"/>
    <property type="match status" value="1"/>
</dbReference>
<feature type="binding site" evidence="9">
    <location>
        <position position="98"/>
    </location>
    <ligand>
        <name>phosphoenolpyruvate</name>
        <dbReference type="ChEBI" id="CHEBI:58702"/>
    </ligand>
</feature>
<evidence type="ECO:0000313" key="11">
    <source>
        <dbReference type="EMBL" id="GGL47241.1"/>
    </source>
</evidence>
<evidence type="ECO:0000256" key="4">
    <source>
        <dbReference type="ARBA" id="ARBA00022490"/>
    </source>
</evidence>
<feature type="active site" description="Proton acceptor" evidence="9">
    <location>
        <position position="319"/>
    </location>
</feature>
<comment type="catalytic activity">
    <reaction evidence="8">
        <text>3-phosphoshikimate + phosphoenolpyruvate = 5-O-(1-carboxyvinyl)-3-phosphoshikimate + phosphate</text>
        <dbReference type="Rhea" id="RHEA:21256"/>
        <dbReference type="ChEBI" id="CHEBI:43474"/>
        <dbReference type="ChEBI" id="CHEBI:57701"/>
        <dbReference type="ChEBI" id="CHEBI:58702"/>
        <dbReference type="ChEBI" id="CHEBI:145989"/>
        <dbReference type="EC" id="2.5.1.19"/>
    </reaction>
    <physiologicalReaction direction="left-to-right" evidence="8">
        <dbReference type="Rhea" id="RHEA:21257"/>
    </physiologicalReaction>
</comment>
<dbReference type="GO" id="GO:0003866">
    <property type="term" value="F:3-phosphoshikimate 1-carboxyvinyltransferase activity"/>
    <property type="evidence" value="ECO:0007669"/>
    <property type="project" value="UniProtKB-UniRule"/>
</dbReference>